<dbReference type="OrthoDB" id="3249498at2759"/>
<organism evidence="1 2">
    <name type="scientific">Armillaria gallica</name>
    <name type="common">Bulbous honey fungus</name>
    <name type="synonym">Armillaria bulbosa</name>
    <dbReference type="NCBI Taxonomy" id="47427"/>
    <lineage>
        <taxon>Eukaryota</taxon>
        <taxon>Fungi</taxon>
        <taxon>Dikarya</taxon>
        <taxon>Basidiomycota</taxon>
        <taxon>Agaricomycotina</taxon>
        <taxon>Agaricomycetes</taxon>
        <taxon>Agaricomycetidae</taxon>
        <taxon>Agaricales</taxon>
        <taxon>Marasmiineae</taxon>
        <taxon>Physalacriaceae</taxon>
        <taxon>Armillaria</taxon>
    </lineage>
</organism>
<evidence type="ECO:0008006" key="3">
    <source>
        <dbReference type="Google" id="ProtNLM"/>
    </source>
</evidence>
<keyword evidence="2" id="KW-1185">Reference proteome</keyword>
<dbReference type="OMA" id="WIAGNEN"/>
<accession>A0A2H3DWU1</accession>
<dbReference type="PANTHER" id="PTHR33050:SF7">
    <property type="entry name" value="RIBONUCLEASE H"/>
    <property type="match status" value="1"/>
</dbReference>
<reference evidence="2" key="1">
    <citation type="journal article" date="2017" name="Nat. Ecol. Evol.">
        <title>Genome expansion and lineage-specific genetic innovations in the forest pathogenic fungi Armillaria.</title>
        <authorList>
            <person name="Sipos G."/>
            <person name="Prasanna A.N."/>
            <person name="Walter M.C."/>
            <person name="O'Connor E."/>
            <person name="Balint B."/>
            <person name="Krizsan K."/>
            <person name="Kiss B."/>
            <person name="Hess J."/>
            <person name="Varga T."/>
            <person name="Slot J."/>
            <person name="Riley R."/>
            <person name="Boka B."/>
            <person name="Rigling D."/>
            <person name="Barry K."/>
            <person name="Lee J."/>
            <person name="Mihaltcheva S."/>
            <person name="LaButti K."/>
            <person name="Lipzen A."/>
            <person name="Waldron R."/>
            <person name="Moloney N.M."/>
            <person name="Sperisen C."/>
            <person name="Kredics L."/>
            <person name="Vagvoelgyi C."/>
            <person name="Patrignani A."/>
            <person name="Fitzpatrick D."/>
            <person name="Nagy I."/>
            <person name="Doyle S."/>
            <person name="Anderson J.B."/>
            <person name="Grigoriev I.V."/>
            <person name="Gueldener U."/>
            <person name="Muensterkoetter M."/>
            <person name="Nagy L.G."/>
        </authorList>
    </citation>
    <scope>NUCLEOTIDE SEQUENCE [LARGE SCALE GENOMIC DNA]</scope>
    <source>
        <strain evidence="2">Ar21-2</strain>
    </source>
</reference>
<dbReference type="PANTHER" id="PTHR33050">
    <property type="entry name" value="REVERSE TRANSCRIPTASE DOMAIN-CONTAINING PROTEIN"/>
    <property type="match status" value="1"/>
</dbReference>
<evidence type="ECO:0000313" key="2">
    <source>
        <dbReference type="Proteomes" id="UP000217790"/>
    </source>
</evidence>
<name>A0A2H3DWU1_ARMGA</name>
<proteinExistence type="predicted"/>
<protein>
    <recommendedName>
        <fullName evidence="3">RNase H type-1 domain-containing protein</fullName>
    </recommendedName>
</protein>
<gene>
    <name evidence="1" type="ORF">ARMGADRAFT_926123</name>
</gene>
<dbReference type="AlphaFoldDB" id="A0A2H3DWU1"/>
<feature type="non-terminal residue" evidence="1">
    <location>
        <position position="1"/>
    </location>
</feature>
<dbReference type="SUPFAM" id="SSF53098">
    <property type="entry name" value="Ribonuclease H-like"/>
    <property type="match status" value="1"/>
</dbReference>
<dbReference type="EMBL" id="KZ293652">
    <property type="protein sequence ID" value="PBK95298.1"/>
    <property type="molecule type" value="Genomic_DNA"/>
</dbReference>
<dbReference type="Proteomes" id="UP000217790">
    <property type="component" value="Unassembled WGS sequence"/>
</dbReference>
<dbReference type="STRING" id="47427.A0A2H3DWU1"/>
<dbReference type="InterPro" id="IPR052055">
    <property type="entry name" value="Hepadnavirus_pol/RT"/>
</dbReference>
<sequence length="118" mass="13111">EVIFYFEALCVCAAIHWVANTLSPDLRKRVTIFTDNTNTVDIFNSLRATPTYNPILKSAVNVMISHCIDLRVLHIPGSENDVADALSRSQFSKAQKLVPNLIILPFKPPRDVLGASEC</sequence>
<dbReference type="InterPro" id="IPR012337">
    <property type="entry name" value="RNaseH-like_sf"/>
</dbReference>
<evidence type="ECO:0000313" key="1">
    <source>
        <dbReference type="EMBL" id="PBK95298.1"/>
    </source>
</evidence>
<dbReference type="InParanoid" id="A0A2H3DWU1"/>